<comment type="subcellular location">
    <subcellularLocation>
        <location evidence="2">Cytoplasm</location>
    </subcellularLocation>
    <subcellularLocation>
        <location evidence="1">Nucleus</location>
    </subcellularLocation>
</comment>
<keyword evidence="6" id="KW-0805">Transcription regulation</keyword>
<comment type="caution">
    <text evidence="11">The sequence shown here is derived from an EMBL/GenBank/DDBJ whole genome shotgun (WGS) entry which is preliminary data.</text>
</comment>
<evidence type="ECO:0000256" key="7">
    <source>
        <dbReference type="ARBA" id="ARBA00023158"/>
    </source>
</evidence>
<dbReference type="InterPro" id="IPR019312">
    <property type="entry name" value="CNOT11"/>
</dbReference>
<protein>
    <recommendedName>
        <fullName evidence="4">CCR4-NOT transcription complex subunit 11</fullName>
    </recommendedName>
</protein>
<dbReference type="Proteomes" id="UP000054843">
    <property type="component" value="Unassembled WGS sequence"/>
</dbReference>
<evidence type="ECO:0000256" key="10">
    <source>
        <dbReference type="SAM" id="Phobius"/>
    </source>
</evidence>
<keyword evidence="10" id="KW-0812">Transmembrane</keyword>
<keyword evidence="10" id="KW-1133">Transmembrane helix</keyword>
<dbReference type="PANTHER" id="PTHR15975">
    <property type="entry name" value="CCR4-NOT TRANSCRIPTION COMPLEX SUBUNIT 11"/>
    <property type="match status" value="1"/>
</dbReference>
<dbReference type="GO" id="GO:0005737">
    <property type="term" value="C:cytoplasm"/>
    <property type="evidence" value="ECO:0007669"/>
    <property type="project" value="UniProtKB-SubCell"/>
</dbReference>
<feature type="transmembrane region" description="Helical" evidence="10">
    <location>
        <begin position="36"/>
        <end position="59"/>
    </location>
</feature>
<dbReference type="OrthoDB" id="344345at2759"/>
<evidence type="ECO:0000256" key="9">
    <source>
        <dbReference type="ARBA" id="ARBA00023242"/>
    </source>
</evidence>
<sequence length="624" mass="71604">MGTSWLLNFTQFPFVSFPESRMSDIPYPRIELGIHIGYKMAELGTFVGSVIVAPAVNFVRKVKIKKAPTKFGLSGMLLGLCMAPVMQIAHGKNKSQEEITDRCYRLRYNRKQLYIDRTCTVMAAFGFWMRRMTGVVIGIDTALIITILYNRYFWDMTSHTITDMHTTDALPKQSNICMASPRNCGLINDDIYELMRILSSYSSETFEWIFTEFEKSFAEVKWFDVATSLGNLLLIPNFTSELIRIVSLFLLFKIFNNECPTKHIFSPLFCILLKNETVTLQNRSYKLLQNVEYIFLKNLITRGVSSVMTMKPSDVVSQNSLDDVEVNVEEFEIQTKRHVLNFLQTSARSDSFRVDEYEQYVAPYQSLVCFGDEILLNRLPVDVDSLRWRFEIPRPSLYYSPNDLIWMDPSSAYYLTPLMLPMPTISAETSVPEQLSGRIVDAQLEQAMEIFKTALENTLPLKNAAQLIEIIRGDHCELFLNNIDLNLDQFSALVELNPQISVEILLKLNSIQRADEYFSKLLCMKISLQSLEVVNRLGTSFPCGFLLKFVLQCFAFCSQAKDRFVQGNLVRLISLFTVSLLNRKLLAVEEIMIEAQTFCLEFSDVVEAADLYKLLKELETETTD</sequence>
<dbReference type="Pfam" id="PF10155">
    <property type="entry name" value="CNOT11"/>
    <property type="match status" value="1"/>
</dbReference>
<dbReference type="STRING" id="268474.A0A0V1M5B2"/>
<dbReference type="InterPro" id="IPR013869">
    <property type="entry name" value="DUF1757"/>
</dbReference>
<evidence type="ECO:0000256" key="1">
    <source>
        <dbReference type="ARBA" id="ARBA00004123"/>
    </source>
</evidence>
<name>A0A0V1M5B2_9BILA</name>
<dbReference type="EMBL" id="JYDO01000212">
    <property type="protein sequence ID" value="KRZ67044.1"/>
    <property type="molecule type" value="Genomic_DNA"/>
</dbReference>
<evidence type="ECO:0000256" key="6">
    <source>
        <dbReference type="ARBA" id="ARBA00023015"/>
    </source>
</evidence>
<keyword evidence="10" id="KW-0472">Membrane</keyword>
<keyword evidence="9" id="KW-0539">Nucleus</keyword>
<organism evidence="11 12">
    <name type="scientific">Trichinella papuae</name>
    <dbReference type="NCBI Taxonomy" id="268474"/>
    <lineage>
        <taxon>Eukaryota</taxon>
        <taxon>Metazoa</taxon>
        <taxon>Ecdysozoa</taxon>
        <taxon>Nematoda</taxon>
        <taxon>Enoplea</taxon>
        <taxon>Dorylaimia</taxon>
        <taxon>Trichinellida</taxon>
        <taxon>Trichinellidae</taxon>
        <taxon>Trichinella</taxon>
    </lineage>
</organism>
<evidence type="ECO:0000256" key="5">
    <source>
        <dbReference type="ARBA" id="ARBA00022490"/>
    </source>
</evidence>
<evidence type="ECO:0000313" key="11">
    <source>
        <dbReference type="EMBL" id="KRZ67044.1"/>
    </source>
</evidence>
<keyword evidence="8" id="KW-0804">Transcription</keyword>
<reference evidence="11 12" key="1">
    <citation type="submission" date="2015-01" db="EMBL/GenBank/DDBJ databases">
        <title>Evolution of Trichinella species and genotypes.</title>
        <authorList>
            <person name="Korhonen P.K."/>
            <person name="Edoardo P."/>
            <person name="Giuseppe L.R."/>
            <person name="Gasser R.B."/>
        </authorList>
    </citation>
    <scope>NUCLEOTIDE SEQUENCE [LARGE SCALE GENOMIC DNA]</scope>
    <source>
        <strain evidence="11">ISS1980</strain>
    </source>
</reference>
<dbReference type="GO" id="GO:0031047">
    <property type="term" value="P:regulatory ncRNA-mediated gene silencing"/>
    <property type="evidence" value="ECO:0007669"/>
    <property type="project" value="UniProtKB-KW"/>
</dbReference>
<dbReference type="GO" id="GO:0030014">
    <property type="term" value="C:CCR4-NOT complex"/>
    <property type="evidence" value="ECO:0007669"/>
    <property type="project" value="InterPro"/>
</dbReference>
<evidence type="ECO:0000256" key="4">
    <source>
        <dbReference type="ARBA" id="ARBA00014872"/>
    </source>
</evidence>
<evidence type="ECO:0000313" key="12">
    <source>
        <dbReference type="Proteomes" id="UP000054843"/>
    </source>
</evidence>
<dbReference type="PANTHER" id="PTHR15975:SF0">
    <property type="entry name" value="CCR4-NOT TRANSCRIPTION COMPLEX SUBUNIT 11"/>
    <property type="match status" value="1"/>
</dbReference>
<keyword evidence="5" id="KW-0963">Cytoplasm</keyword>
<dbReference type="Pfam" id="PF08560">
    <property type="entry name" value="DUF1757"/>
    <property type="match status" value="1"/>
</dbReference>
<gene>
    <name evidence="11" type="primary">cnot11</name>
    <name evidence="11" type="ORF">T10_4746</name>
</gene>
<evidence type="ECO:0000256" key="3">
    <source>
        <dbReference type="ARBA" id="ARBA00008030"/>
    </source>
</evidence>
<dbReference type="AlphaFoldDB" id="A0A0V1M5B2"/>
<evidence type="ECO:0000256" key="2">
    <source>
        <dbReference type="ARBA" id="ARBA00004496"/>
    </source>
</evidence>
<accession>A0A0V1M5B2</accession>
<evidence type="ECO:0000256" key="8">
    <source>
        <dbReference type="ARBA" id="ARBA00023163"/>
    </source>
</evidence>
<dbReference type="GO" id="GO:0005634">
    <property type="term" value="C:nucleus"/>
    <property type="evidence" value="ECO:0007669"/>
    <property type="project" value="UniProtKB-SubCell"/>
</dbReference>
<proteinExistence type="inferred from homology"/>
<feature type="transmembrane region" description="Helical" evidence="10">
    <location>
        <begin position="132"/>
        <end position="149"/>
    </location>
</feature>
<comment type="similarity">
    <text evidence="3">Belongs to the CNOT11 family.</text>
</comment>
<keyword evidence="12" id="KW-1185">Reference proteome</keyword>
<keyword evidence="7" id="KW-0943">RNA-mediated gene silencing</keyword>